<evidence type="ECO:0000256" key="4">
    <source>
        <dbReference type="ARBA" id="ARBA00022741"/>
    </source>
</evidence>
<dbReference type="Gene3D" id="2.60.200.40">
    <property type="match status" value="1"/>
</dbReference>
<keyword evidence="6" id="KW-0067">ATP-binding</keyword>
<accession>A0A239I0T9</accession>
<dbReference type="PROSITE" id="PS50146">
    <property type="entry name" value="DAGK"/>
    <property type="match status" value="1"/>
</dbReference>
<evidence type="ECO:0000256" key="6">
    <source>
        <dbReference type="ARBA" id="ARBA00022840"/>
    </source>
</evidence>
<dbReference type="SUPFAM" id="SSF111331">
    <property type="entry name" value="NAD kinase/diacylglycerol kinase-like"/>
    <property type="match status" value="1"/>
</dbReference>
<comment type="cofactor">
    <cofactor evidence="1">
        <name>Mg(2+)</name>
        <dbReference type="ChEBI" id="CHEBI:18420"/>
    </cofactor>
</comment>
<dbReference type="InterPro" id="IPR001206">
    <property type="entry name" value="Diacylglycerol_kinase_cat_dom"/>
</dbReference>
<evidence type="ECO:0000256" key="7">
    <source>
        <dbReference type="ARBA" id="ARBA00023209"/>
    </source>
</evidence>
<dbReference type="GO" id="GO:0005524">
    <property type="term" value="F:ATP binding"/>
    <property type="evidence" value="ECO:0007669"/>
    <property type="project" value="UniProtKB-KW"/>
</dbReference>
<dbReference type="Pfam" id="PF19279">
    <property type="entry name" value="YegS_C"/>
    <property type="match status" value="1"/>
</dbReference>
<dbReference type="InterPro" id="IPR050187">
    <property type="entry name" value="Lipid_Phosphate_FormReg"/>
</dbReference>
<reference evidence="11" key="1">
    <citation type="submission" date="2017-06" db="EMBL/GenBank/DDBJ databases">
        <authorList>
            <person name="Varghese N."/>
            <person name="Submissions S."/>
        </authorList>
    </citation>
    <scope>NUCLEOTIDE SEQUENCE [LARGE SCALE GENOMIC DNA]</scope>
    <source>
        <strain evidence="11">DSM 46839</strain>
    </source>
</reference>
<evidence type="ECO:0000256" key="2">
    <source>
        <dbReference type="ARBA" id="ARBA00005983"/>
    </source>
</evidence>
<keyword evidence="4" id="KW-0547">Nucleotide-binding</keyword>
<keyword evidence="5 10" id="KW-0418">Kinase</keyword>
<dbReference type="RefSeq" id="WP_089306855.1">
    <property type="nucleotide sequence ID" value="NZ_FZOO01000009.1"/>
</dbReference>
<dbReference type="PANTHER" id="PTHR12358:SF54">
    <property type="entry name" value="SPHINGOSINE KINASE RELATED PROTEIN"/>
    <property type="match status" value="1"/>
</dbReference>
<dbReference type="GO" id="GO:0008654">
    <property type="term" value="P:phospholipid biosynthetic process"/>
    <property type="evidence" value="ECO:0007669"/>
    <property type="project" value="UniProtKB-KW"/>
</dbReference>
<keyword evidence="8" id="KW-1208">Phospholipid metabolism</keyword>
<protein>
    <submittedName>
        <fullName evidence="10">Diacylglycerol kinase family enzyme</fullName>
    </submittedName>
</protein>
<dbReference type="GO" id="GO:0016301">
    <property type="term" value="F:kinase activity"/>
    <property type="evidence" value="ECO:0007669"/>
    <property type="project" value="UniProtKB-KW"/>
</dbReference>
<dbReference type="Gene3D" id="3.40.50.10330">
    <property type="entry name" value="Probable inorganic polyphosphate/atp-NAD kinase, domain 1"/>
    <property type="match status" value="1"/>
</dbReference>
<dbReference type="InterPro" id="IPR017438">
    <property type="entry name" value="ATP-NAD_kinase_N"/>
</dbReference>
<keyword evidence="11" id="KW-1185">Reference proteome</keyword>
<organism evidence="10 11">
    <name type="scientific">Geodermatophilus pulveris</name>
    <dbReference type="NCBI Taxonomy" id="1564159"/>
    <lineage>
        <taxon>Bacteria</taxon>
        <taxon>Bacillati</taxon>
        <taxon>Actinomycetota</taxon>
        <taxon>Actinomycetes</taxon>
        <taxon>Geodermatophilales</taxon>
        <taxon>Geodermatophilaceae</taxon>
        <taxon>Geodermatophilus</taxon>
    </lineage>
</organism>
<comment type="similarity">
    <text evidence="2">Belongs to the diacylglycerol/lipid kinase family.</text>
</comment>
<keyword evidence="3" id="KW-0808">Transferase</keyword>
<evidence type="ECO:0000259" key="9">
    <source>
        <dbReference type="PROSITE" id="PS50146"/>
    </source>
</evidence>
<evidence type="ECO:0000256" key="3">
    <source>
        <dbReference type="ARBA" id="ARBA00022679"/>
    </source>
</evidence>
<keyword evidence="7" id="KW-0444">Lipid biosynthesis</keyword>
<evidence type="ECO:0000313" key="10">
    <source>
        <dbReference type="EMBL" id="SNS87446.1"/>
    </source>
</evidence>
<dbReference type="Proteomes" id="UP000198373">
    <property type="component" value="Unassembled WGS sequence"/>
</dbReference>
<dbReference type="SMART" id="SM00046">
    <property type="entry name" value="DAGKc"/>
    <property type="match status" value="1"/>
</dbReference>
<dbReference type="OrthoDB" id="142078at2"/>
<keyword evidence="7" id="KW-0443">Lipid metabolism</keyword>
<dbReference type="EMBL" id="FZOO01000009">
    <property type="protein sequence ID" value="SNS87446.1"/>
    <property type="molecule type" value="Genomic_DNA"/>
</dbReference>
<keyword evidence="7" id="KW-0594">Phospholipid biosynthesis</keyword>
<dbReference type="InterPro" id="IPR045540">
    <property type="entry name" value="YegS/DAGK_C"/>
</dbReference>
<name>A0A239I0T9_9ACTN</name>
<evidence type="ECO:0000256" key="5">
    <source>
        <dbReference type="ARBA" id="ARBA00022777"/>
    </source>
</evidence>
<evidence type="ECO:0000313" key="11">
    <source>
        <dbReference type="Proteomes" id="UP000198373"/>
    </source>
</evidence>
<dbReference type="AlphaFoldDB" id="A0A239I0T9"/>
<evidence type="ECO:0000256" key="8">
    <source>
        <dbReference type="ARBA" id="ARBA00023264"/>
    </source>
</evidence>
<dbReference type="Pfam" id="PF00781">
    <property type="entry name" value="DAGK_cat"/>
    <property type="match status" value="1"/>
</dbReference>
<dbReference type="PANTHER" id="PTHR12358">
    <property type="entry name" value="SPHINGOSINE KINASE"/>
    <property type="match status" value="1"/>
</dbReference>
<dbReference type="InterPro" id="IPR016064">
    <property type="entry name" value="NAD/diacylglycerol_kinase_sf"/>
</dbReference>
<sequence>MSGTPRLLAVVNRAAGTAGDGAVGAALRELRTGADVVVAATGSPAELDEALAGRDGRRLVVLGGDGSLHAVARALHRAGALDPAEPVGVVARGTGNDLARSLGLPLDPVAGAAAVLAGVPRPLDLLEDDAGGLVVNAVHAGVGARAGARADRLKELLGVVAYPVGAAMAGVSSLGWPLRVEVDGRVAAHPREGWVADGTRELLMLGVCTGRSIGGGTPLAPDAEPDDGLADVVLSAATGPVARAAFAAALTSGEHVDRPDVLVLRGSRVALSGGPVDLDADGEVEEGVASRTWRVRRHGWSLLVPPPPR</sequence>
<evidence type="ECO:0000256" key="1">
    <source>
        <dbReference type="ARBA" id="ARBA00001946"/>
    </source>
</evidence>
<feature type="domain" description="DAGKc" evidence="9">
    <location>
        <begin position="2"/>
        <end position="132"/>
    </location>
</feature>
<gene>
    <name evidence="10" type="ORF">SAMN06893096_109165</name>
</gene>
<proteinExistence type="inferred from homology"/>